<accession>A0AAV4U930</accession>
<evidence type="ECO:0000313" key="2">
    <source>
        <dbReference type="EMBL" id="GIY54276.1"/>
    </source>
</evidence>
<keyword evidence="3" id="KW-1185">Reference proteome</keyword>
<evidence type="ECO:0000256" key="1">
    <source>
        <dbReference type="SAM" id="MobiDB-lite"/>
    </source>
</evidence>
<organism evidence="2 3">
    <name type="scientific">Caerostris darwini</name>
    <dbReference type="NCBI Taxonomy" id="1538125"/>
    <lineage>
        <taxon>Eukaryota</taxon>
        <taxon>Metazoa</taxon>
        <taxon>Ecdysozoa</taxon>
        <taxon>Arthropoda</taxon>
        <taxon>Chelicerata</taxon>
        <taxon>Arachnida</taxon>
        <taxon>Araneae</taxon>
        <taxon>Araneomorphae</taxon>
        <taxon>Entelegynae</taxon>
        <taxon>Araneoidea</taxon>
        <taxon>Araneidae</taxon>
        <taxon>Caerostris</taxon>
    </lineage>
</organism>
<gene>
    <name evidence="2" type="ORF">CDAR_244811</name>
</gene>
<feature type="region of interest" description="Disordered" evidence="1">
    <location>
        <begin position="51"/>
        <end position="82"/>
    </location>
</feature>
<sequence length="82" mass="9578">MTPIKMGKAYRFIQIKKLLLKVTYLEENSSNFFISQRNIDAYKSQRVSNCLRASKVRKRRHGTPPRRQKLSPDALMRSPPGE</sequence>
<dbReference type="Proteomes" id="UP001054837">
    <property type="component" value="Unassembled WGS sequence"/>
</dbReference>
<proteinExistence type="predicted"/>
<protein>
    <submittedName>
        <fullName evidence="2">Uncharacterized protein</fullName>
    </submittedName>
</protein>
<comment type="caution">
    <text evidence="2">The sequence shown here is derived from an EMBL/GenBank/DDBJ whole genome shotgun (WGS) entry which is preliminary data.</text>
</comment>
<evidence type="ECO:0000313" key="3">
    <source>
        <dbReference type="Proteomes" id="UP001054837"/>
    </source>
</evidence>
<dbReference type="AlphaFoldDB" id="A0AAV4U930"/>
<reference evidence="2 3" key="1">
    <citation type="submission" date="2021-06" db="EMBL/GenBank/DDBJ databases">
        <title>Caerostris darwini draft genome.</title>
        <authorList>
            <person name="Kono N."/>
            <person name="Arakawa K."/>
        </authorList>
    </citation>
    <scope>NUCLEOTIDE SEQUENCE [LARGE SCALE GENOMIC DNA]</scope>
</reference>
<dbReference type="EMBL" id="BPLQ01010897">
    <property type="protein sequence ID" value="GIY54276.1"/>
    <property type="molecule type" value="Genomic_DNA"/>
</dbReference>
<name>A0AAV4U930_9ARAC</name>
<feature type="compositionally biased region" description="Basic residues" evidence="1">
    <location>
        <begin position="54"/>
        <end position="69"/>
    </location>
</feature>